<evidence type="ECO:0000313" key="2">
    <source>
        <dbReference type="Proteomes" id="UP000886865"/>
    </source>
</evidence>
<evidence type="ECO:0000313" key="1">
    <source>
        <dbReference type="EMBL" id="HIS74966.1"/>
    </source>
</evidence>
<organism evidence="1 2">
    <name type="scientific">Candidatus Galligastranaerophilus intestinavium</name>
    <dbReference type="NCBI Taxonomy" id="2840836"/>
    <lineage>
        <taxon>Bacteria</taxon>
        <taxon>Candidatus Galligastranaerophilus</taxon>
    </lineage>
</organism>
<comment type="caution">
    <text evidence="1">The sequence shown here is derived from an EMBL/GenBank/DDBJ whole genome shotgun (WGS) entry which is preliminary data.</text>
</comment>
<accession>A0A9D1FJH5</accession>
<name>A0A9D1FJH5_9BACT</name>
<sequence>ARTEIIQQQDRTLELRLKQLDTEQEALKTEMDAVQEVIQKNVESTFKTFA</sequence>
<proteinExistence type="predicted"/>
<dbReference type="Proteomes" id="UP000886865">
    <property type="component" value="Unassembled WGS sequence"/>
</dbReference>
<feature type="non-terminal residue" evidence="1">
    <location>
        <position position="1"/>
    </location>
</feature>
<reference evidence="1" key="2">
    <citation type="journal article" date="2021" name="PeerJ">
        <title>Extensive microbial diversity within the chicken gut microbiome revealed by metagenomics and culture.</title>
        <authorList>
            <person name="Gilroy R."/>
            <person name="Ravi A."/>
            <person name="Getino M."/>
            <person name="Pursley I."/>
            <person name="Horton D.L."/>
            <person name="Alikhan N.F."/>
            <person name="Baker D."/>
            <person name="Gharbi K."/>
            <person name="Hall N."/>
            <person name="Watson M."/>
            <person name="Adriaenssens E.M."/>
            <person name="Foster-Nyarko E."/>
            <person name="Jarju S."/>
            <person name="Secka A."/>
            <person name="Antonio M."/>
            <person name="Oren A."/>
            <person name="Chaudhuri R.R."/>
            <person name="La Ragione R."/>
            <person name="Hildebrand F."/>
            <person name="Pallen M.J."/>
        </authorList>
    </citation>
    <scope>NUCLEOTIDE SEQUENCE</scope>
    <source>
        <strain evidence="1">CHK152-2871</strain>
    </source>
</reference>
<dbReference type="AlphaFoldDB" id="A0A9D1FJH5"/>
<gene>
    <name evidence="1" type="ORF">IAA86_08115</name>
</gene>
<dbReference type="EMBL" id="DVJQ01000070">
    <property type="protein sequence ID" value="HIS74966.1"/>
    <property type="molecule type" value="Genomic_DNA"/>
</dbReference>
<reference evidence="1" key="1">
    <citation type="submission" date="2020-10" db="EMBL/GenBank/DDBJ databases">
        <authorList>
            <person name="Gilroy R."/>
        </authorList>
    </citation>
    <scope>NUCLEOTIDE SEQUENCE</scope>
    <source>
        <strain evidence="1">CHK152-2871</strain>
    </source>
</reference>
<protein>
    <submittedName>
        <fullName evidence="1">Uncharacterized protein</fullName>
    </submittedName>
</protein>